<dbReference type="InterPro" id="IPR011993">
    <property type="entry name" value="PH-like_dom_sf"/>
</dbReference>
<reference evidence="13 14" key="1">
    <citation type="submission" date="2024-05" db="EMBL/GenBank/DDBJ databases">
        <title>A high-quality chromosomal-level genome assembly of Topmouth culter (Culter alburnus).</title>
        <authorList>
            <person name="Zhao H."/>
        </authorList>
    </citation>
    <scope>NUCLEOTIDE SEQUENCE [LARGE SCALE GENOMIC DNA]</scope>
    <source>
        <strain evidence="13">CATC2023</strain>
        <tissue evidence="13">Muscle</tissue>
    </source>
</reference>
<evidence type="ECO:0000256" key="9">
    <source>
        <dbReference type="SAM" id="Coils"/>
    </source>
</evidence>
<keyword evidence="5" id="KW-0479">Metal-binding</keyword>
<dbReference type="InterPro" id="IPR051632">
    <property type="entry name" value="Rho_GEF"/>
</dbReference>
<dbReference type="Gene3D" id="1.25.40.20">
    <property type="entry name" value="Ankyrin repeat-containing domain"/>
    <property type="match status" value="1"/>
</dbReference>
<evidence type="ECO:0000256" key="3">
    <source>
        <dbReference type="ARBA" id="ARBA00022553"/>
    </source>
</evidence>
<dbReference type="Proteomes" id="UP001479290">
    <property type="component" value="Unassembled WGS sequence"/>
</dbReference>
<evidence type="ECO:0000256" key="8">
    <source>
        <dbReference type="ARBA" id="ARBA00023054"/>
    </source>
</evidence>
<comment type="subcellular location">
    <subcellularLocation>
        <location evidence="1">Cytoplasm</location>
    </subcellularLocation>
</comment>
<evidence type="ECO:0000313" key="13">
    <source>
        <dbReference type="EMBL" id="KAK9962445.1"/>
    </source>
</evidence>
<evidence type="ECO:0000313" key="14">
    <source>
        <dbReference type="Proteomes" id="UP001479290"/>
    </source>
</evidence>
<accession>A0AAW1ZM73</accession>
<dbReference type="InterPro" id="IPR041020">
    <property type="entry name" value="PH_16"/>
</dbReference>
<protein>
    <recommendedName>
        <fullName evidence="15">Rho guanine nucleotide exchange factor 28-like</fullName>
    </recommendedName>
</protein>
<feature type="compositionally biased region" description="Low complexity" evidence="10">
    <location>
        <begin position="325"/>
        <end position="339"/>
    </location>
</feature>
<dbReference type="Pfam" id="PF17838">
    <property type="entry name" value="PH_16"/>
    <property type="match status" value="1"/>
</dbReference>
<dbReference type="GO" id="GO:0005085">
    <property type="term" value="F:guanyl-nucleotide exchange factor activity"/>
    <property type="evidence" value="ECO:0007669"/>
    <property type="project" value="UniProtKB-KW"/>
</dbReference>
<evidence type="ECO:0000256" key="5">
    <source>
        <dbReference type="ARBA" id="ARBA00022723"/>
    </source>
</evidence>
<dbReference type="SMART" id="SM00325">
    <property type="entry name" value="RhoGEF"/>
    <property type="match status" value="1"/>
</dbReference>
<evidence type="ECO:0000256" key="6">
    <source>
        <dbReference type="ARBA" id="ARBA00022771"/>
    </source>
</evidence>
<dbReference type="PROSITE" id="PS50003">
    <property type="entry name" value="PH_DOMAIN"/>
    <property type="match status" value="1"/>
</dbReference>
<feature type="coiled-coil region" evidence="9">
    <location>
        <begin position="1163"/>
        <end position="1236"/>
    </location>
</feature>
<dbReference type="InterPro" id="IPR000219">
    <property type="entry name" value="DH_dom"/>
</dbReference>
<feature type="domain" description="DH" evidence="12">
    <location>
        <begin position="615"/>
        <end position="812"/>
    </location>
</feature>
<dbReference type="PANTHER" id="PTHR13944">
    <property type="entry name" value="AGAP007712-PA"/>
    <property type="match status" value="1"/>
</dbReference>
<evidence type="ECO:0008006" key="15">
    <source>
        <dbReference type="Google" id="ProtNLM"/>
    </source>
</evidence>
<keyword evidence="14" id="KW-1185">Reference proteome</keyword>
<dbReference type="Gene3D" id="1.20.900.10">
    <property type="entry name" value="Dbl homology (DH) domain"/>
    <property type="match status" value="1"/>
</dbReference>
<keyword evidence="6" id="KW-0863">Zinc-finger</keyword>
<name>A0AAW1ZM73_CULAL</name>
<dbReference type="EMBL" id="JAWDJR010000015">
    <property type="protein sequence ID" value="KAK9962445.1"/>
    <property type="molecule type" value="Genomic_DNA"/>
</dbReference>
<dbReference type="FunFam" id="1.20.900.10:FF:000004">
    <property type="entry name" value="Rho guanine nucleotide exchange factor 2"/>
    <property type="match status" value="1"/>
</dbReference>
<dbReference type="GO" id="GO:0005737">
    <property type="term" value="C:cytoplasm"/>
    <property type="evidence" value="ECO:0007669"/>
    <property type="project" value="UniProtKB-SubCell"/>
</dbReference>
<dbReference type="GO" id="GO:0035023">
    <property type="term" value="P:regulation of Rho protein signal transduction"/>
    <property type="evidence" value="ECO:0007669"/>
    <property type="project" value="TreeGrafter"/>
</dbReference>
<feature type="region of interest" description="Disordered" evidence="10">
    <location>
        <begin position="312"/>
        <end position="339"/>
    </location>
</feature>
<keyword evidence="2" id="KW-0963">Cytoplasm</keyword>
<gene>
    <name evidence="13" type="ORF">ABG768_007811</name>
</gene>
<evidence type="ECO:0000256" key="7">
    <source>
        <dbReference type="ARBA" id="ARBA00022833"/>
    </source>
</evidence>
<feature type="compositionally biased region" description="Acidic residues" evidence="10">
    <location>
        <begin position="312"/>
        <end position="324"/>
    </location>
</feature>
<evidence type="ECO:0000256" key="1">
    <source>
        <dbReference type="ARBA" id="ARBA00004496"/>
    </source>
</evidence>
<dbReference type="InterPro" id="IPR001849">
    <property type="entry name" value="PH_domain"/>
</dbReference>
<dbReference type="Gene3D" id="2.30.29.30">
    <property type="entry name" value="Pleckstrin-homology domain (PH domain)/Phosphotyrosine-binding domain (PTB)"/>
    <property type="match status" value="1"/>
</dbReference>
<evidence type="ECO:0000256" key="10">
    <source>
        <dbReference type="SAM" id="MobiDB-lite"/>
    </source>
</evidence>
<dbReference type="SUPFAM" id="SSF48065">
    <property type="entry name" value="DBL homology domain (DH-domain)"/>
    <property type="match status" value="1"/>
</dbReference>
<dbReference type="CDD" id="cd00160">
    <property type="entry name" value="RhoGEF"/>
    <property type="match status" value="1"/>
</dbReference>
<dbReference type="InterPro" id="IPR035899">
    <property type="entry name" value="DBL_dom_sf"/>
</dbReference>
<comment type="caution">
    <text evidence="13">The sequence shown here is derived from an EMBL/GenBank/DDBJ whole genome shotgun (WGS) entry which is preliminary data.</text>
</comment>
<keyword evidence="3" id="KW-0597">Phosphoprotein</keyword>
<evidence type="ECO:0000256" key="4">
    <source>
        <dbReference type="ARBA" id="ARBA00022658"/>
    </source>
</evidence>
<proteinExistence type="predicted"/>
<keyword evidence="7" id="KW-0862">Zinc</keyword>
<keyword evidence="4" id="KW-0344">Guanine-nucleotide releasing factor</keyword>
<evidence type="ECO:0000259" key="11">
    <source>
        <dbReference type="PROSITE" id="PS50003"/>
    </source>
</evidence>
<organism evidence="13 14">
    <name type="scientific">Culter alburnus</name>
    <name type="common">Topmouth culter</name>
    <dbReference type="NCBI Taxonomy" id="194366"/>
    <lineage>
        <taxon>Eukaryota</taxon>
        <taxon>Metazoa</taxon>
        <taxon>Chordata</taxon>
        <taxon>Craniata</taxon>
        <taxon>Vertebrata</taxon>
        <taxon>Euteleostomi</taxon>
        <taxon>Actinopterygii</taxon>
        <taxon>Neopterygii</taxon>
        <taxon>Teleostei</taxon>
        <taxon>Ostariophysi</taxon>
        <taxon>Cypriniformes</taxon>
        <taxon>Xenocyprididae</taxon>
        <taxon>Xenocypridinae</taxon>
        <taxon>Culter</taxon>
    </lineage>
</organism>
<feature type="region of interest" description="Disordered" evidence="10">
    <location>
        <begin position="384"/>
        <end position="403"/>
    </location>
</feature>
<feature type="domain" description="PH" evidence="11">
    <location>
        <begin position="854"/>
        <end position="957"/>
    </location>
</feature>
<dbReference type="PANTHER" id="PTHR13944:SF22">
    <property type="entry name" value="RHO GUANINE NUCLEOTIDE EXCHANGE FACTOR 28"/>
    <property type="match status" value="1"/>
</dbReference>
<dbReference type="InterPro" id="IPR036770">
    <property type="entry name" value="Ankyrin_rpt-contain_sf"/>
</dbReference>
<dbReference type="SMART" id="SM00233">
    <property type="entry name" value="PH"/>
    <property type="match status" value="1"/>
</dbReference>
<evidence type="ECO:0000256" key="2">
    <source>
        <dbReference type="ARBA" id="ARBA00022490"/>
    </source>
</evidence>
<dbReference type="PROSITE" id="PS50010">
    <property type="entry name" value="DH_2"/>
    <property type="match status" value="1"/>
</dbReference>
<dbReference type="Pfam" id="PF00621">
    <property type="entry name" value="RhoGEF"/>
    <property type="match status" value="1"/>
</dbReference>
<keyword evidence="8 9" id="KW-0175">Coiled coil</keyword>
<sequence>MKLSRREVPIYGQAKVFALIPSVQEEEVFVVLEGSTLLHVLQTRVHSMLYFIVPGHNQSEMVRVRAYIFTDDAVMCVGVSSLTYMEDDAQELAEYLVTHSDCLSTTEHRDLIGRYGLKDSSTQAEMDERVTLALANLHTPHNLLGQSAQESLLHVCVRLGFVSASEFLLCQPGALMTIRSANQDGDTPLQLAQQTNQHALIKLLKNPPNPLATPLAGVSHVWAGKSHLLRFSHASGMLSLSVCVSESSCTTQTLQSSILLLRDCVRDSALLNKIKGLKVDTERRVESNTLFSYSGSPYSLLHNVWLNNTSQDEDEELLSSDDSDGLTTHTDSTTSSLTDSSVTITNSINTLQAGEDQTIYPQDSFDSFESDSTASEQDFPIQDKLPICHPQDEPFPINDEETSTEIRSMWYSKSEEEEKEKFIPTTKSETEKYKVSRTLSFLRSRMVNTKIKSKVNSEVSTALHQLCPPKQPVKASCEVCEGADSDEPQECTYCSMIIHKTCCGSAPLCLKNPNQALLKCADSSILLYSSSHSSPSLSLVNNNTTVSHRKRSNSEGCGHDFALRQSKSLIGHSSGSPTSNSDDSSAHVSFDFSAESWSAVVDTEFSRTLDKEVVKRQEIIYELMQTEFHHVQTLSVMADVLRPGLLEEVQLEPDTIGQIFPRLDELLALHRNFLKDMETRQWASIHPGSHKNYIIRQIGDILRQQFSGSNASQMIELYGDFCSHHTEALKVYKQQLQSNRKLQLFLRQLSTNSVIKRREIPEFLLLVTQRITKYPVLVERLLQHTDDGSAERYDVAVSLEGLRGLIEEVERRVGDYERAKKLQDIISRLDNKSCTRLKNGEIFGKQDLQKTHRTLTHSSVLTCRTTSGRLRDVLALLLTDVLAFLQEKEQKFVFATLEQKPSVMPLRRLIVREIANQEKGLFLISGDCSVGPEMYEIHTQSREERNTWMTLLRQATESLPDDQTTKNEGEIKVKKIQKLQEALFSLDLQLCSVIEEKLRICRGTGKWSLATCRLLVQPHPENTPQGVTLLSDAQEEVVKLAITLLSWLFPCIWAPSNHDSFDQERANYKERNLPVRSRRSALVGTGVGPLAIAPISPAHQTFLKVAEGVHNLIHILYSLQAAIIIQDSCFEVQNVLLLEGEAPPPSRTSDYDVKRQSLDGGTVAVQQKELEQREREHAELMDRLVKEEEQFEEELWLFEENMRKLREEEKRVKEERERLKEEGKKLVKERKSLETQIRLIQHDSNH</sequence>
<evidence type="ECO:0000259" key="12">
    <source>
        <dbReference type="PROSITE" id="PS50010"/>
    </source>
</evidence>
<dbReference type="SUPFAM" id="SSF50729">
    <property type="entry name" value="PH domain-like"/>
    <property type="match status" value="1"/>
</dbReference>
<dbReference type="AlphaFoldDB" id="A0AAW1ZM73"/>
<dbReference type="GO" id="GO:0008270">
    <property type="term" value="F:zinc ion binding"/>
    <property type="evidence" value="ECO:0007669"/>
    <property type="project" value="UniProtKB-KW"/>
</dbReference>